<evidence type="ECO:0000313" key="8">
    <source>
        <dbReference type="EMBL" id="KAF2762045.1"/>
    </source>
</evidence>
<keyword evidence="9" id="KW-1185">Reference proteome</keyword>
<sequence length="553" mass="59345">MITIHDTASSTNTELFDIPTDEGTKDDTPKGAKFIAVLGTIMLCIFLSALEMTVIATAVPAITAHFMSLDDVGWYGSASFLTQATFQATWGKAYSTFDLKWTLITAIAVFEMGNLISGLAPNSPTVILGRAIAGIGGSGTIGGAFICIAFVTTERMKVMCIGIMGATFSVASVVGPLLGGILTTHASWRWTFLFNVPIGIVTVLSLFFVFDTPQAHKNSRQPFQGFRFLLDMNLPGTLMMTAAGTCLMLAMQWGGVSYAWNDSRVIGMLVVSGLLMVIFFVNEHFMGERALAPPRLLKIWPVPGNCITTFLISGAYFPLIYFLPILFQSIQGVDAEQSGYRNIPMILSTSLFTIVASQFIGRTNLWQVPMILGPILMVIGSALIKLLDLHSTPAEWIGYQIVVGVGIGIGLQIPMIANQKSVDLADIPNMIGMTLFFELTGGAFFLSTGQAIFANGLISTLKRVAPRVDPVRIVQNGAVGLREAFPADIDAILEAYAIGLRNAFSQGLACALGATVMGAIVVGTTILRKKKTDTATTSDLEMDEDCVKLKKGP</sequence>
<organism evidence="8 9">
    <name type="scientific">Pseudovirgaria hyperparasitica</name>
    <dbReference type="NCBI Taxonomy" id="470096"/>
    <lineage>
        <taxon>Eukaryota</taxon>
        <taxon>Fungi</taxon>
        <taxon>Dikarya</taxon>
        <taxon>Ascomycota</taxon>
        <taxon>Pezizomycotina</taxon>
        <taxon>Dothideomycetes</taxon>
        <taxon>Dothideomycetes incertae sedis</taxon>
        <taxon>Acrospermales</taxon>
        <taxon>Acrospermaceae</taxon>
        <taxon>Pseudovirgaria</taxon>
    </lineage>
</organism>
<dbReference type="InterPro" id="IPR036259">
    <property type="entry name" value="MFS_trans_sf"/>
</dbReference>
<feature type="transmembrane region" description="Helical" evidence="6">
    <location>
        <begin position="127"/>
        <end position="151"/>
    </location>
</feature>
<dbReference type="GeneID" id="54482684"/>
<feature type="transmembrane region" description="Helical" evidence="6">
    <location>
        <begin position="34"/>
        <end position="59"/>
    </location>
</feature>
<feature type="transmembrane region" description="Helical" evidence="6">
    <location>
        <begin position="302"/>
        <end position="323"/>
    </location>
</feature>
<feature type="domain" description="Major facilitator superfamily (MFS) profile" evidence="7">
    <location>
        <begin position="37"/>
        <end position="531"/>
    </location>
</feature>
<feature type="transmembrane region" description="Helical" evidence="6">
    <location>
        <begin position="188"/>
        <end position="210"/>
    </location>
</feature>
<feature type="transmembrane region" description="Helical" evidence="6">
    <location>
        <begin position="429"/>
        <end position="453"/>
    </location>
</feature>
<evidence type="ECO:0000256" key="3">
    <source>
        <dbReference type="ARBA" id="ARBA00022692"/>
    </source>
</evidence>
<dbReference type="InterPro" id="IPR011701">
    <property type="entry name" value="MFS"/>
</dbReference>
<dbReference type="AlphaFoldDB" id="A0A6A6WIS0"/>
<dbReference type="Proteomes" id="UP000799437">
    <property type="component" value="Unassembled WGS sequence"/>
</dbReference>
<dbReference type="PROSITE" id="PS50850">
    <property type="entry name" value="MFS"/>
    <property type="match status" value="1"/>
</dbReference>
<proteinExistence type="predicted"/>
<dbReference type="GO" id="GO:0022857">
    <property type="term" value="F:transmembrane transporter activity"/>
    <property type="evidence" value="ECO:0007669"/>
    <property type="project" value="InterPro"/>
</dbReference>
<dbReference type="GO" id="GO:0005886">
    <property type="term" value="C:plasma membrane"/>
    <property type="evidence" value="ECO:0007669"/>
    <property type="project" value="TreeGrafter"/>
</dbReference>
<comment type="subcellular location">
    <subcellularLocation>
        <location evidence="1">Membrane</location>
        <topology evidence="1">Multi-pass membrane protein</topology>
    </subcellularLocation>
</comment>
<gene>
    <name evidence="8" type="ORF">EJ05DRAFT_434037</name>
</gene>
<accession>A0A6A6WIS0</accession>
<evidence type="ECO:0000259" key="7">
    <source>
        <dbReference type="PROSITE" id="PS50850"/>
    </source>
</evidence>
<keyword evidence="4 6" id="KW-1133">Transmembrane helix</keyword>
<feature type="transmembrane region" description="Helical" evidence="6">
    <location>
        <begin position="503"/>
        <end position="527"/>
    </location>
</feature>
<feature type="transmembrane region" description="Helical" evidence="6">
    <location>
        <begin position="158"/>
        <end position="182"/>
    </location>
</feature>
<evidence type="ECO:0000256" key="4">
    <source>
        <dbReference type="ARBA" id="ARBA00022989"/>
    </source>
</evidence>
<evidence type="ECO:0000313" key="9">
    <source>
        <dbReference type="Proteomes" id="UP000799437"/>
    </source>
</evidence>
<evidence type="ECO:0000256" key="2">
    <source>
        <dbReference type="ARBA" id="ARBA00022448"/>
    </source>
</evidence>
<dbReference type="InterPro" id="IPR001958">
    <property type="entry name" value="Tet-R_TetA/multi-R_MdtG-like"/>
</dbReference>
<feature type="transmembrane region" description="Helical" evidence="6">
    <location>
        <begin position="368"/>
        <end position="384"/>
    </location>
</feature>
<dbReference type="RefSeq" id="XP_033604496.1">
    <property type="nucleotide sequence ID" value="XM_033741630.1"/>
</dbReference>
<dbReference type="InterPro" id="IPR020846">
    <property type="entry name" value="MFS_dom"/>
</dbReference>
<dbReference type="PRINTS" id="PR01035">
    <property type="entry name" value="TCRTETA"/>
</dbReference>
<feature type="transmembrane region" description="Helical" evidence="6">
    <location>
        <begin position="343"/>
        <end position="361"/>
    </location>
</feature>
<feature type="transmembrane region" description="Helical" evidence="6">
    <location>
        <begin position="265"/>
        <end position="281"/>
    </location>
</feature>
<keyword evidence="5 6" id="KW-0472">Membrane</keyword>
<feature type="transmembrane region" description="Helical" evidence="6">
    <location>
        <begin position="230"/>
        <end position="253"/>
    </location>
</feature>
<dbReference type="Gene3D" id="1.20.1250.20">
    <property type="entry name" value="MFS general substrate transporter like domains"/>
    <property type="match status" value="1"/>
</dbReference>
<reference evidence="8" key="1">
    <citation type="journal article" date="2020" name="Stud. Mycol.">
        <title>101 Dothideomycetes genomes: a test case for predicting lifestyles and emergence of pathogens.</title>
        <authorList>
            <person name="Haridas S."/>
            <person name="Albert R."/>
            <person name="Binder M."/>
            <person name="Bloem J."/>
            <person name="Labutti K."/>
            <person name="Salamov A."/>
            <person name="Andreopoulos B."/>
            <person name="Baker S."/>
            <person name="Barry K."/>
            <person name="Bills G."/>
            <person name="Bluhm B."/>
            <person name="Cannon C."/>
            <person name="Castanera R."/>
            <person name="Culley D."/>
            <person name="Daum C."/>
            <person name="Ezra D."/>
            <person name="Gonzalez J."/>
            <person name="Henrissat B."/>
            <person name="Kuo A."/>
            <person name="Liang C."/>
            <person name="Lipzen A."/>
            <person name="Lutzoni F."/>
            <person name="Magnuson J."/>
            <person name="Mondo S."/>
            <person name="Nolan M."/>
            <person name="Ohm R."/>
            <person name="Pangilinan J."/>
            <person name="Park H.-J."/>
            <person name="Ramirez L."/>
            <person name="Alfaro M."/>
            <person name="Sun H."/>
            <person name="Tritt A."/>
            <person name="Yoshinaga Y."/>
            <person name="Zwiers L.-H."/>
            <person name="Turgeon B."/>
            <person name="Goodwin S."/>
            <person name="Spatafora J."/>
            <person name="Crous P."/>
            <person name="Grigoriev I."/>
        </authorList>
    </citation>
    <scope>NUCLEOTIDE SEQUENCE</scope>
    <source>
        <strain evidence="8">CBS 121739</strain>
    </source>
</reference>
<evidence type="ECO:0000256" key="6">
    <source>
        <dbReference type="SAM" id="Phobius"/>
    </source>
</evidence>
<evidence type="ECO:0000256" key="1">
    <source>
        <dbReference type="ARBA" id="ARBA00004141"/>
    </source>
</evidence>
<feature type="transmembrane region" description="Helical" evidence="6">
    <location>
        <begin position="396"/>
        <end position="417"/>
    </location>
</feature>
<evidence type="ECO:0000256" key="5">
    <source>
        <dbReference type="ARBA" id="ARBA00023136"/>
    </source>
</evidence>
<dbReference type="PANTHER" id="PTHR23501:SF177">
    <property type="entry name" value="MAJOR FACILITATOR SUPERFAMILY (MFS) PROFILE DOMAIN-CONTAINING PROTEIN-RELATED"/>
    <property type="match status" value="1"/>
</dbReference>
<dbReference type="EMBL" id="ML996566">
    <property type="protein sequence ID" value="KAF2762045.1"/>
    <property type="molecule type" value="Genomic_DNA"/>
</dbReference>
<dbReference type="SUPFAM" id="SSF103473">
    <property type="entry name" value="MFS general substrate transporter"/>
    <property type="match status" value="1"/>
</dbReference>
<keyword evidence="2" id="KW-0813">Transport</keyword>
<dbReference type="OrthoDB" id="10021397at2759"/>
<dbReference type="Pfam" id="PF07690">
    <property type="entry name" value="MFS_1"/>
    <property type="match status" value="1"/>
</dbReference>
<keyword evidence="3 6" id="KW-0812">Transmembrane</keyword>
<protein>
    <submittedName>
        <fullName evidence="8">MFS transporter</fullName>
    </submittedName>
</protein>
<feature type="transmembrane region" description="Helical" evidence="6">
    <location>
        <begin position="101"/>
        <end position="121"/>
    </location>
</feature>
<dbReference type="PANTHER" id="PTHR23501">
    <property type="entry name" value="MAJOR FACILITATOR SUPERFAMILY"/>
    <property type="match status" value="1"/>
</dbReference>
<name>A0A6A6WIS0_9PEZI</name>